<evidence type="ECO:0000313" key="1">
    <source>
        <dbReference type="EMBL" id="MBE9076692.1"/>
    </source>
</evidence>
<dbReference type="SUPFAM" id="SSF48452">
    <property type="entry name" value="TPR-like"/>
    <property type="match status" value="1"/>
</dbReference>
<protein>
    <recommendedName>
        <fullName evidence="3">Tetratricopeptide repeat protein</fullName>
    </recommendedName>
</protein>
<dbReference type="InterPro" id="IPR019734">
    <property type="entry name" value="TPR_rpt"/>
</dbReference>
<dbReference type="Proteomes" id="UP000636505">
    <property type="component" value="Unassembled WGS sequence"/>
</dbReference>
<keyword evidence="2" id="KW-1185">Reference proteome</keyword>
<evidence type="ECO:0000313" key="2">
    <source>
        <dbReference type="Proteomes" id="UP000636505"/>
    </source>
</evidence>
<name>A0A8J7AVX7_9CYAN</name>
<dbReference type="SMART" id="SM00028">
    <property type="entry name" value="TPR"/>
    <property type="match status" value="2"/>
</dbReference>
<proteinExistence type="predicted"/>
<dbReference type="Gene3D" id="1.25.40.10">
    <property type="entry name" value="Tetratricopeptide repeat domain"/>
    <property type="match status" value="1"/>
</dbReference>
<comment type="caution">
    <text evidence="1">The sequence shown here is derived from an EMBL/GenBank/DDBJ whole genome shotgun (WGS) entry which is preliminary data.</text>
</comment>
<dbReference type="EMBL" id="JADEXG010000008">
    <property type="protein sequence ID" value="MBE9076692.1"/>
    <property type="molecule type" value="Genomic_DNA"/>
</dbReference>
<organism evidence="1 2">
    <name type="scientific">Vasconcelosia minhoensis LEGE 07310</name>
    <dbReference type="NCBI Taxonomy" id="915328"/>
    <lineage>
        <taxon>Bacteria</taxon>
        <taxon>Bacillati</taxon>
        <taxon>Cyanobacteriota</taxon>
        <taxon>Cyanophyceae</taxon>
        <taxon>Nodosilineales</taxon>
        <taxon>Cymatolegaceae</taxon>
        <taxon>Vasconcelosia</taxon>
        <taxon>Vasconcelosia minhoensis</taxon>
    </lineage>
</organism>
<reference evidence="1" key="1">
    <citation type="submission" date="2020-10" db="EMBL/GenBank/DDBJ databases">
        <authorList>
            <person name="Castelo-Branco R."/>
            <person name="Eusebio N."/>
            <person name="Adriana R."/>
            <person name="Vieira A."/>
            <person name="Brugerolle De Fraissinette N."/>
            <person name="Rezende De Castro R."/>
            <person name="Schneider M.P."/>
            <person name="Vasconcelos V."/>
            <person name="Leao P.N."/>
        </authorList>
    </citation>
    <scope>NUCLEOTIDE SEQUENCE</scope>
    <source>
        <strain evidence="1">LEGE 07310</strain>
    </source>
</reference>
<evidence type="ECO:0008006" key="3">
    <source>
        <dbReference type="Google" id="ProtNLM"/>
    </source>
</evidence>
<accession>A0A8J7AVX7</accession>
<dbReference type="AlphaFoldDB" id="A0A8J7AVX7"/>
<gene>
    <name evidence="1" type="ORF">IQ241_05165</name>
</gene>
<sequence>MATPAFAADPFRTESPHAIGDQTEAAFIALFKEGNYVETEVYLAAAEQTEADEPLLHAMLASLAYIEEDWEALEQRAALTKATAEQLTQSDPLRGHLYTAVGIFMNGAYVLKDVGVARGTPRVLTMLQQVFSHLDRAAAIDPNDPELSLIKGYMDLMLAVNLPFSNPEQAITRLSEHGAPVYLAQRGIALGYRDLDQVDNALTAVDRALQAAPENPELMYLKAQLLRRQGTPHQSLALFDQALQYQAQLPRRVAQRIGWERCKTEGTAAEACSARVGY</sequence>
<dbReference type="InterPro" id="IPR048173">
    <property type="entry name" value="Sll0314-like"/>
</dbReference>
<dbReference type="InterPro" id="IPR011990">
    <property type="entry name" value="TPR-like_helical_dom_sf"/>
</dbReference>
<dbReference type="NCBIfam" id="NF041522">
    <property type="entry name" value="TPR_sll0314"/>
    <property type="match status" value="1"/>
</dbReference>